<organism evidence="1 2">
    <name type="scientific">Sporichthya brevicatena</name>
    <dbReference type="NCBI Taxonomy" id="171442"/>
    <lineage>
        <taxon>Bacteria</taxon>
        <taxon>Bacillati</taxon>
        <taxon>Actinomycetota</taxon>
        <taxon>Actinomycetes</taxon>
        <taxon>Sporichthyales</taxon>
        <taxon>Sporichthyaceae</taxon>
        <taxon>Sporichthya</taxon>
    </lineage>
</organism>
<dbReference type="EMBL" id="BAAAHE010000007">
    <property type="protein sequence ID" value="GAA0608242.1"/>
    <property type="molecule type" value="Genomic_DNA"/>
</dbReference>
<sequence length="175" mass="19091">MQPTGKGEYSFEARLTDRAFGGDYGGPSDTVIHDIEITGRLRGPELTVVSLTVTPHELPYRTCPTVAPAAAALVGASLRSGWRKTVLAHLGGAKGCTHMTTLLLGLAEITTQVIFLEMNSTTECTRESRTDGRWLDRSLEVEPNLLDVCFSLRRDSPVMIPVLDRRSSMGNKDES</sequence>
<dbReference type="Proteomes" id="UP001500957">
    <property type="component" value="Unassembled WGS sequence"/>
</dbReference>
<name>A0ABP3RJA0_9ACTN</name>
<dbReference type="InterPro" id="IPR021312">
    <property type="entry name" value="DUF2889"/>
</dbReference>
<gene>
    <name evidence="1" type="ORF">GCM10009547_07740</name>
</gene>
<comment type="caution">
    <text evidence="1">The sequence shown here is derived from an EMBL/GenBank/DDBJ whole genome shotgun (WGS) entry which is preliminary data.</text>
</comment>
<evidence type="ECO:0008006" key="3">
    <source>
        <dbReference type="Google" id="ProtNLM"/>
    </source>
</evidence>
<proteinExistence type="predicted"/>
<evidence type="ECO:0000313" key="2">
    <source>
        <dbReference type="Proteomes" id="UP001500957"/>
    </source>
</evidence>
<protein>
    <recommendedName>
        <fullName evidence="3">DUF2889 domain-containing protein</fullName>
    </recommendedName>
</protein>
<reference evidence="2" key="1">
    <citation type="journal article" date="2019" name="Int. J. Syst. Evol. Microbiol.">
        <title>The Global Catalogue of Microorganisms (GCM) 10K type strain sequencing project: providing services to taxonomists for standard genome sequencing and annotation.</title>
        <authorList>
            <consortium name="The Broad Institute Genomics Platform"/>
            <consortium name="The Broad Institute Genome Sequencing Center for Infectious Disease"/>
            <person name="Wu L."/>
            <person name="Ma J."/>
        </authorList>
    </citation>
    <scope>NUCLEOTIDE SEQUENCE [LARGE SCALE GENOMIC DNA]</scope>
    <source>
        <strain evidence="2">JCM 10671</strain>
    </source>
</reference>
<accession>A0ABP3RJA0</accession>
<keyword evidence="2" id="KW-1185">Reference proteome</keyword>
<dbReference type="Pfam" id="PF11136">
    <property type="entry name" value="DUF2889"/>
    <property type="match status" value="1"/>
</dbReference>
<evidence type="ECO:0000313" key="1">
    <source>
        <dbReference type="EMBL" id="GAA0608242.1"/>
    </source>
</evidence>